<dbReference type="AlphaFoldDB" id="A0A7J7BYH0"/>
<organism evidence="2 3">
    <name type="scientific">Tripterygium wilfordii</name>
    <name type="common">Thunder God vine</name>
    <dbReference type="NCBI Taxonomy" id="458696"/>
    <lineage>
        <taxon>Eukaryota</taxon>
        <taxon>Viridiplantae</taxon>
        <taxon>Streptophyta</taxon>
        <taxon>Embryophyta</taxon>
        <taxon>Tracheophyta</taxon>
        <taxon>Spermatophyta</taxon>
        <taxon>Magnoliopsida</taxon>
        <taxon>eudicotyledons</taxon>
        <taxon>Gunneridae</taxon>
        <taxon>Pentapetalae</taxon>
        <taxon>rosids</taxon>
        <taxon>fabids</taxon>
        <taxon>Celastrales</taxon>
        <taxon>Celastraceae</taxon>
        <taxon>Tripterygium</taxon>
    </lineage>
</organism>
<reference evidence="2 3" key="1">
    <citation type="journal article" date="2020" name="Nat. Commun.">
        <title>Genome of Tripterygium wilfordii and identification of cytochrome P450 involved in triptolide biosynthesis.</title>
        <authorList>
            <person name="Tu L."/>
            <person name="Su P."/>
            <person name="Zhang Z."/>
            <person name="Gao L."/>
            <person name="Wang J."/>
            <person name="Hu T."/>
            <person name="Zhou J."/>
            <person name="Zhang Y."/>
            <person name="Zhao Y."/>
            <person name="Liu Y."/>
            <person name="Song Y."/>
            <person name="Tong Y."/>
            <person name="Lu Y."/>
            <person name="Yang J."/>
            <person name="Xu C."/>
            <person name="Jia M."/>
            <person name="Peters R.J."/>
            <person name="Huang L."/>
            <person name="Gao W."/>
        </authorList>
    </citation>
    <scope>NUCLEOTIDE SEQUENCE [LARGE SCALE GENOMIC DNA]</scope>
    <source>
        <strain evidence="3">cv. XIE 37</strain>
        <tissue evidence="2">Leaf</tissue>
    </source>
</reference>
<evidence type="ECO:0000313" key="2">
    <source>
        <dbReference type="EMBL" id="KAF5726950.1"/>
    </source>
</evidence>
<sequence>METALIEYSSGEKLSGESSKKDPNQVEQLCRGGRSTEKLCRGSSKGKQVLQANEVEKLSKRLTILEEENKHMNQVLLNTLEERRILLNEIYQQFQEMHHCFHYTNRSCDGSLVAVPCEDRTLWRGLSQVLCQESSPYVVTGHSSKNCISGSAMTFSICHESFVGFAQVDRPIYWICKDG</sequence>
<dbReference type="EMBL" id="JAAARO010000022">
    <property type="protein sequence ID" value="KAF5726950.1"/>
    <property type="molecule type" value="Genomic_DNA"/>
</dbReference>
<name>A0A7J7BYH0_TRIWF</name>
<accession>A0A7J7BYH0</accession>
<dbReference type="Proteomes" id="UP000593562">
    <property type="component" value="Unassembled WGS sequence"/>
</dbReference>
<dbReference type="InParanoid" id="A0A7J7BYH0"/>
<gene>
    <name evidence="2" type="ORF">HS088_TW22G00635</name>
</gene>
<evidence type="ECO:0000313" key="3">
    <source>
        <dbReference type="Proteomes" id="UP000593562"/>
    </source>
</evidence>
<proteinExistence type="predicted"/>
<comment type="caution">
    <text evidence="2">The sequence shown here is derived from an EMBL/GenBank/DDBJ whole genome shotgun (WGS) entry which is preliminary data.</text>
</comment>
<keyword evidence="3" id="KW-1185">Reference proteome</keyword>
<feature type="region of interest" description="Disordered" evidence="1">
    <location>
        <begin position="1"/>
        <end position="27"/>
    </location>
</feature>
<evidence type="ECO:0000256" key="1">
    <source>
        <dbReference type="SAM" id="MobiDB-lite"/>
    </source>
</evidence>
<feature type="compositionally biased region" description="Basic and acidic residues" evidence="1">
    <location>
        <begin position="14"/>
        <end position="24"/>
    </location>
</feature>
<protein>
    <submittedName>
        <fullName evidence="2">Uncharacterized protein</fullName>
    </submittedName>
</protein>